<sequence>MPTYTATQLQESYPRCPHCACTDLADLVREEILSFELFNELDDLKLQEVLVELMREGAPGLFLQQAPLSVRNHVRENLSSYNRDRLDADLRETVTEAERREAIDRTASPAWVMQLRGDVSLKLPEEAPSAAGRCPVCKRATIALENLRGLASCTECHSSGLFDTLVQGIERMAFIAPMPPGMVSEFTRRYLNHIHVRSLAVLFKPASPEELQETLAKFPRGLRMDVQDRMAAIEPPGAARTRAASHHVLAAVFTQCFDPDLEDVGFSLPAYAGPTCGRCGGHAVV</sequence>
<dbReference type="AlphaFoldDB" id="A0A382I598"/>
<reference evidence="1" key="1">
    <citation type="submission" date="2018-05" db="EMBL/GenBank/DDBJ databases">
        <authorList>
            <person name="Lanie J.A."/>
            <person name="Ng W.-L."/>
            <person name="Kazmierczak K.M."/>
            <person name="Andrzejewski T.M."/>
            <person name="Davidsen T.M."/>
            <person name="Wayne K.J."/>
            <person name="Tettelin H."/>
            <person name="Glass J.I."/>
            <person name="Rusch D."/>
            <person name="Podicherti R."/>
            <person name="Tsui H.-C.T."/>
            <person name="Winkler M.E."/>
        </authorList>
    </citation>
    <scope>NUCLEOTIDE SEQUENCE</scope>
</reference>
<evidence type="ECO:0008006" key="2">
    <source>
        <dbReference type="Google" id="ProtNLM"/>
    </source>
</evidence>
<organism evidence="1">
    <name type="scientific">marine metagenome</name>
    <dbReference type="NCBI Taxonomy" id="408172"/>
    <lineage>
        <taxon>unclassified sequences</taxon>
        <taxon>metagenomes</taxon>
        <taxon>ecological metagenomes</taxon>
    </lineage>
</organism>
<name>A0A382I598_9ZZZZ</name>
<accession>A0A382I598</accession>
<protein>
    <recommendedName>
        <fullName evidence="2">Flagellar motor switch protein FliG C-terminal domain-containing protein</fullName>
    </recommendedName>
</protein>
<evidence type="ECO:0000313" key="1">
    <source>
        <dbReference type="EMBL" id="SVB94013.1"/>
    </source>
</evidence>
<dbReference type="EMBL" id="UINC01064904">
    <property type="protein sequence ID" value="SVB94013.1"/>
    <property type="molecule type" value="Genomic_DNA"/>
</dbReference>
<gene>
    <name evidence="1" type="ORF">METZ01_LOCUS246867</name>
</gene>
<dbReference type="Gene3D" id="1.10.220.30">
    <property type="match status" value="1"/>
</dbReference>
<proteinExistence type="predicted"/>